<evidence type="ECO:0000259" key="14">
    <source>
        <dbReference type="SMART" id="SM00861"/>
    </source>
</evidence>
<dbReference type="Pfam" id="PF02779">
    <property type="entry name" value="Transket_pyr"/>
    <property type="match status" value="1"/>
</dbReference>
<dbReference type="EC" id="2.2.1.1" evidence="8"/>
<dbReference type="InterPro" id="IPR033248">
    <property type="entry name" value="Transketolase_C"/>
</dbReference>
<evidence type="ECO:0000256" key="3">
    <source>
        <dbReference type="ARBA" id="ARBA00001941"/>
    </source>
</evidence>
<comment type="cofactor">
    <cofactor evidence="3">
        <name>Co(2+)</name>
        <dbReference type="ChEBI" id="CHEBI:48828"/>
    </cofactor>
</comment>
<comment type="cofactor">
    <cofactor evidence="4">
        <name>Mg(2+)</name>
        <dbReference type="ChEBI" id="CHEBI:18420"/>
    </cofactor>
</comment>
<evidence type="ECO:0000256" key="4">
    <source>
        <dbReference type="ARBA" id="ARBA00001946"/>
    </source>
</evidence>
<organism evidence="15 16">
    <name type="scientific">Lucilia cuprina</name>
    <name type="common">Green bottle fly</name>
    <name type="synonym">Australian sheep blowfly</name>
    <dbReference type="NCBI Taxonomy" id="7375"/>
    <lineage>
        <taxon>Eukaryota</taxon>
        <taxon>Metazoa</taxon>
        <taxon>Ecdysozoa</taxon>
        <taxon>Arthropoda</taxon>
        <taxon>Hexapoda</taxon>
        <taxon>Insecta</taxon>
        <taxon>Pterygota</taxon>
        <taxon>Neoptera</taxon>
        <taxon>Endopterygota</taxon>
        <taxon>Diptera</taxon>
        <taxon>Brachycera</taxon>
        <taxon>Muscomorpha</taxon>
        <taxon>Oestroidea</taxon>
        <taxon>Calliphoridae</taxon>
        <taxon>Luciliinae</taxon>
        <taxon>Lucilia</taxon>
    </lineage>
</organism>
<reference evidence="15 16" key="1">
    <citation type="journal article" date="2015" name="Nat. Commun.">
        <title>Lucilia cuprina genome unlocks parasitic fly biology to underpin future interventions.</title>
        <authorList>
            <person name="Anstead C.A."/>
            <person name="Korhonen P.K."/>
            <person name="Young N.D."/>
            <person name="Hall R.S."/>
            <person name="Jex A.R."/>
            <person name="Murali S.C."/>
            <person name="Hughes D.S."/>
            <person name="Lee S.F."/>
            <person name="Perry T."/>
            <person name="Stroehlein A.J."/>
            <person name="Ansell B.R."/>
            <person name="Breugelmans B."/>
            <person name="Hofmann A."/>
            <person name="Qu J."/>
            <person name="Dugan S."/>
            <person name="Lee S.L."/>
            <person name="Chao H."/>
            <person name="Dinh H."/>
            <person name="Han Y."/>
            <person name="Doddapaneni H.V."/>
            <person name="Worley K.C."/>
            <person name="Muzny D.M."/>
            <person name="Ioannidis P."/>
            <person name="Waterhouse R.M."/>
            <person name="Zdobnov E.M."/>
            <person name="James P.J."/>
            <person name="Bagnall N.H."/>
            <person name="Kotze A.C."/>
            <person name="Gibbs R.A."/>
            <person name="Richards S."/>
            <person name="Batterham P."/>
            <person name="Gasser R.B."/>
        </authorList>
    </citation>
    <scope>NUCLEOTIDE SEQUENCE [LARGE SCALE GENOMIC DNA]</scope>
    <source>
        <strain evidence="15 16">LS</strain>
        <tissue evidence="15">Full body</tissue>
    </source>
</reference>
<keyword evidence="9" id="KW-0808">Transferase</keyword>
<dbReference type="Proteomes" id="UP000037069">
    <property type="component" value="Unassembled WGS sequence"/>
</dbReference>
<dbReference type="SUPFAM" id="SSF52922">
    <property type="entry name" value="TK C-terminal domain-like"/>
    <property type="match status" value="1"/>
</dbReference>
<keyword evidence="13" id="KW-0786">Thiamine pyrophosphate</keyword>
<comment type="cofactor">
    <cofactor evidence="5">
        <name>thiamine diphosphate</name>
        <dbReference type="ChEBI" id="CHEBI:58937"/>
    </cofactor>
</comment>
<evidence type="ECO:0000256" key="10">
    <source>
        <dbReference type="ARBA" id="ARBA00022723"/>
    </source>
</evidence>
<dbReference type="InterPro" id="IPR009014">
    <property type="entry name" value="Transketo_C/PFOR_II"/>
</dbReference>
<dbReference type="FunFam" id="3.40.50.970:FF:000033">
    <property type="entry name" value="Transketolase isoform 1"/>
    <property type="match status" value="1"/>
</dbReference>
<dbReference type="GO" id="GO:0046872">
    <property type="term" value="F:metal ion binding"/>
    <property type="evidence" value="ECO:0007669"/>
    <property type="project" value="UniProtKB-KW"/>
</dbReference>
<dbReference type="Pfam" id="PF02780">
    <property type="entry name" value="Transketolase_C"/>
    <property type="match status" value="1"/>
</dbReference>
<comment type="similarity">
    <text evidence="6">Belongs to the transketolase family.</text>
</comment>
<dbReference type="Gene3D" id="3.40.50.920">
    <property type="match status" value="1"/>
</dbReference>
<keyword evidence="12" id="KW-0460">Magnesium</keyword>
<comment type="cofactor">
    <cofactor evidence="1">
        <name>Ca(2+)</name>
        <dbReference type="ChEBI" id="CHEBI:29108"/>
    </cofactor>
</comment>
<keyword evidence="11" id="KW-0106">Calcium</keyword>
<evidence type="ECO:0000256" key="11">
    <source>
        <dbReference type="ARBA" id="ARBA00022837"/>
    </source>
</evidence>
<evidence type="ECO:0000256" key="9">
    <source>
        <dbReference type="ARBA" id="ARBA00022679"/>
    </source>
</evidence>
<dbReference type="Gene3D" id="3.40.50.970">
    <property type="match status" value="2"/>
</dbReference>
<accession>A0A0L0BN54</accession>
<dbReference type="OMA" id="ADYMRGS"/>
<dbReference type="SUPFAM" id="SSF52518">
    <property type="entry name" value="Thiamin diphosphate-binding fold (THDP-binding)"/>
    <property type="match status" value="2"/>
</dbReference>
<evidence type="ECO:0000313" key="16">
    <source>
        <dbReference type="Proteomes" id="UP000037069"/>
    </source>
</evidence>
<dbReference type="GO" id="GO:0005737">
    <property type="term" value="C:cytoplasm"/>
    <property type="evidence" value="ECO:0007669"/>
    <property type="project" value="UniProtKB-ARBA"/>
</dbReference>
<dbReference type="PANTHER" id="PTHR43195:SF1">
    <property type="entry name" value="FI06132P-RELATED"/>
    <property type="match status" value="1"/>
</dbReference>
<keyword evidence="10" id="KW-0479">Metal-binding</keyword>
<evidence type="ECO:0000313" key="15">
    <source>
        <dbReference type="EMBL" id="KNC21540.1"/>
    </source>
</evidence>
<keyword evidence="16" id="KW-1185">Reference proteome</keyword>
<gene>
    <name evidence="15" type="ORF">FF38_05359</name>
</gene>
<dbReference type="Pfam" id="PF00456">
    <property type="entry name" value="Transketolase_N"/>
    <property type="match status" value="1"/>
</dbReference>
<dbReference type="InterPro" id="IPR005474">
    <property type="entry name" value="Transketolase_N"/>
</dbReference>
<sequence length="629" mass="68318">MSYHKPEAKAVQELKDIAHRLRIHSITSTQASKSGHPTSCASIAEIMSVLFFNTMRLNLKFPRDPSSDRFVLSKGHAAPILYAAWAEAGLFPVEELQKLRKVDSDLEGHPTPRLNFIDVGTGSLGQGVAVAAGMAYVGKNFDKADYRTYVLVGDGESAEGSIWESLHFAGYYKLDNLCVIFDVNRLGQSEPTSLQHQMDVYRKRLEAFGFNALVVDGHDVEELCKAFHEAANTKNQPTAIIAKTYKGKFFPNIEDLENWHGKPLGDKANEVIKHLQGLMIDSSPRPAALAPQTPTKSKPAPVVDITNVQLSSPPAYKLGEQVATRLAYGTALAKLAQNNDRVIALDGDTKNSTFSEKLKKAFPERYIECFIAEQNLVGVAIGAACRDRTIAFASTFATFFTRAYDQIRMGAISQTNVNFAGSHCGVSIGEDGPSQMGLEDVAMFRTIPGSTVFYPSDAVSCERAVELAANKKGVCFIRTSRPNTAVLYDNNEPFAIGKGKVVKQSANDQVLLIGAGITLYECLNAAAELEKAGINARVIDPFTVKPLDVDLIVENGRACGGRIVVVEDHYQQGGLGEAVLSALADKRDFVVKHLFVPTVPRSGPPTVLIDMFGISARHVVAAATEIQKL</sequence>
<comment type="cofactor">
    <cofactor evidence="2">
        <name>Mn(2+)</name>
        <dbReference type="ChEBI" id="CHEBI:29035"/>
    </cofactor>
</comment>
<dbReference type="InterPro" id="IPR020826">
    <property type="entry name" value="Transketolase_BS"/>
</dbReference>
<comment type="subunit">
    <text evidence="7">Homodimer.</text>
</comment>
<comment type="caution">
    <text evidence="15">The sequence shown here is derived from an EMBL/GenBank/DDBJ whole genome shotgun (WGS) entry which is preliminary data.</text>
</comment>
<evidence type="ECO:0000256" key="12">
    <source>
        <dbReference type="ARBA" id="ARBA00022842"/>
    </source>
</evidence>
<evidence type="ECO:0000256" key="2">
    <source>
        <dbReference type="ARBA" id="ARBA00001936"/>
    </source>
</evidence>
<name>A0A0L0BN54_LUCCU</name>
<evidence type="ECO:0000256" key="6">
    <source>
        <dbReference type="ARBA" id="ARBA00007131"/>
    </source>
</evidence>
<dbReference type="NCBIfam" id="NF004559">
    <property type="entry name" value="PRK05899.2-5"/>
    <property type="match status" value="1"/>
</dbReference>
<dbReference type="PROSITE" id="PS00802">
    <property type="entry name" value="TRANSKETOLASE_2"/>
    <property type="match status" value="1"/>
</dbReference>
<dbReference type="PANTHER" id="PTHR43195">
    <property type="entry name" value="TRANSKETOLASE"/>
    <property type="match status" value="1"/>
</dbReference>
<evidence type="ECO:0000256" key="5">
    <source>
        <dbReference type="ARBA" id="ARBA00001964"/>
    </source>
</evidence>
<feature type="domain" description="Transketolase-like pyrimidine-binding" evidence="14">
    <location>
        <begin position="322"/>
        <end position="486"/>
    </location>
</feature>
<dbReference type="STRING" id="7375.A0A0L0BN54"/>
<dbReference type="FunFam" id="3.40.50.970:FF:000028">
    <property type="entry name" value="Transketolase isoform 1"/>
    <property type="match status" value="1"/>
</dbReference>
<evidence type="ECO:0000256" key="13">
    <source>
        <dbReference type="ARBA" id="ARBA00023052"/>
    </source>
</evidence>
<dbReference type="CDD" id="cd02012">
    <property type="entry name" value="TPP_TK"/>
    <property type="match status" value="1"/>
</dbReference>
<dbReference type="InterPro" id="IPR051424">
    <property type="entry name" value="Transketolase-like"/>
</dbReference>
<dbReference type="CDD" id="cd07033">
    <property type="entry name" value="TPP_PYR_DXS_TK_like"/>
    <property type="match status" value="1"/>
</dbReference>
<evidence type="ECO:0000256" key="1">
    <source>
        <dbReference type="ARBA" id="ARBA00001913"/>
    </source>
</evidence>
<protein>
    <recommendedName>
        <fullName evidence="8">transketolase</fullName>
        <ecNumber evidence="8">2.2.1.1</ecNumber>
    </recommendedName>
</protein>
<dbReference type="InterPro" id="IPR029061">
    <property type="entry name" value="THDP-binding"/>
</dbReference>
<dbReference type="OrthoDB" id="10267175at2759"/>
<dbReference type="SMART" id="SM00861">
    <property type="entry name" value="Transket_pyr"/>
    <property type="match status" value="1"/>
</dbReference>
<dbReference type="AlphaFoldDB" id="A0A0L0BN54"/>
<dbReference type="EMBL" id="JRES01001605">
    <property type="protein sequence ID" value="KNC21540.1"/>
    <property type="molecule type" value="Genomic_DNA"/>
</dbReference>
<proteinExistence type="inferred from homology"/>
<dbReference type="InterPro" id="IPR005475">
    <property type="entry name" value="Transketolase-like_Pyr-bd"/>
</dbReference>
<evidence type="ECO:0000256" key="7">
    <source>
        <dbReference type="ARBA" id="ARBA00011738"/>
    </source>
</evidence>
<dbReference type="GO" id="GO:0004802">
    <property type="term" value="F:transketolase activity"/>
    <property type="evidence" value="ECO:0007669"/>
    <property type="project" value="UniProtKB-EC"/>
</dbReference>
<dbReference type="GO" id="GO:0030976">
    <property type="term" value="F:thiamine pyrophosphate binding"/>
    <property type="evidence" value="ECO:0007669"/>
    <property type="project" value="TreeGrafter"/>
</dbReference>
<evidence type="ECO:0000256" key="8">
    <source>
        <dbReference type="ARBA" id="ARBA00013152"/>
    </source>
</evidence>